<dbReference type="PROSITE" id="PS50110">
    <property type="entry name" value="RESPONSE_REGULATORY"/>
    <property type="match status" value="1"/>
</dbReference>
<dbReference type="InterPro" id="IPR011006">
    <property type="entry name" value="CheY-like_superfamily"/>
</dbReference>
<dbReference type="Gene3D" id="3.40.50.2300">
    <property type="match status" value="1"/>
</dbReference>
<organism evidence="3 4">
    <name type="scientific">Pseudidiomarina maritima</name>
    <dbReference type="NCBI Taxonomy" id="519453"/>
    <lineage>
        <taxon>Bacteria</taxon>
        <taxon>Pseudomonadati</taxon>
        <taxon>Pseudomonadota</taxon>
        <taxon>Gammaproteobacteria</taxon>
        <taxon>Alteromonadales</taxon>
        <taxon>Idiomarinaceae</taxon>
        <taxon>Pseudidiomarina</taxon>
    </lineage>
</organism>
<evidence type="ECO:0000313" key="3">
    <source>
        <dbReference type="EMBL" id="PWW13685.1"/>
    </source>
</evidence>
<name>A0A317Q840_9GAMM</name>
<dbReference type="SMART" id="SM00448">
    <property type="entry name" value="REC"/>
    <property type="match status" value="1"/>
</dbReference>
<dbReference type="InterPro" id="IPR002197">
    <property type="entry name" value="HTH_Fis"/>
</dbReference>
<reference evidence="3 4" key="1">
    <citation type="submission" date="2018-05" db="EMBL/GenBank/DDBJ databases">
        <title>Freshwater and sediment microbial communities from various areas in North America, analyzing microbe dynamics in response to fracking.</title>
        <authorList>
            <person name="Lamendella R."/>
        </authorList>
    </citation>
    <scope>NUCLEOTIDE SEQUENCE [LARGE SCALE GENOMIC DNA]</scope>
    <source>
        <strain evidence="3 4">125B1</strain>
    </source>
</reference>
<accession>A0A317Q840</accession>
<dbReference type="PRINTS" id="PR01590">
    <property type="entry name" value="HTHFIS"/>
</dbReference>
<dbReference type="AlphaFoldDB" id="A0A317Q840"/>
<keyword evidence="1" id="KW-0597">Phosphoprotein</keyword>
<feature type="modified residue" description="4-aspartylphosphate" evidence="1">
    <location>
        <position position="52"/>
    </location>
</feature>
<sequence>MTERLLIIDDDITLLQTLAARMQRYGYEVMTAASEDELKQITVSPIANILLDLKFGHANGLELIKPLQQRFKPKHLVVLTGYASIATSVAAIKAGATDYLAKPIQTQTLLQSLEHAESSHADELPELAEHHLSPAQLEWEHIQRTLQEYDGNISATARALGMHRRTLQRKLGKYSPLKE</sequence>
<keyword evidence="4" id="KW-1185">Reference proteome</keyword>
<dbReference type="RefSeq" id="WP_219968237.1">
    <property type="nucleotide sequence ID" value="NZ_QGTT01000005.1"/>
</dbReference>
<dbReference type="GO" id="GO:0043565">
    <property type="term" value="F:sequence-specific DNA binding"/>
    <property type="evidence" value="ECO:0007669"/>
    <property type="project" value="InterPro"/>
</dbReference>
<comment type="caution">
    <text evidence="3">The sequence shown here is derived from an EMBL/GenBank/DDBJ whole genome shotgun (WGS) entry which is preliminary data.</text>
</comment>
<gene>
    <name evidence="3" type="ORF">DET45_10530</name>
</gene>
<evidence type="ECO:0000259" key="2">
    <source>
        <dbReference type="PROSITE" id="PS50110"/>
    </source>
</evidence>
<dbReference type="PANTHER" id="PTHR32071">
    <property type="entry name" value="TRANSCRIPTIONAL REGULATORY PROTEIN"/>
    <property type="match status" value="1"/>
</dbReference>
<proteinExistence type="predicted"/>
<protein>
    <submittedName>
        <fullName evidence="3">Two-component system response regulator RegA</fullName>
    </submittedName>
</protein>
<evidence type="ECO:0000256" key="1">
    <source>
        <dbReference type="PROSITE-ProRule" id="PRU00169"/>
    </source>
</evidence>
<dbReference type="Pfam" id="PF00072">
    <property type="entry name" value="Response_reg"/>
    <property type="match status" value="1"/>
</dbReference>
<feature type="domain" description="Response regulatory" evidence="2">
    <location>
        <begin position="4"/>
        <end position="117"/>
    </location>
</feature>
<dbReference type="EMBL" id="QGTT01000005">
    <property type="protein sequence ID" value="PWW13685.1"/>
    <property type="molecule type" value="Genomic_DNA"/>
</dbReference>
<dbReference type="Pfam" id="PF02954">
    <property type="entry name" value="HTH_8"/>
    <property type="match status" value="1"/>
</dbReference>
<dbReference type="SUPFAM" id="SSF52172">
    <property type="entry name" value="CheY-like"/>
    <property type="match status" value="1"/>
</dbReference>
<dbReference type="Proteomes" id="UP000246964">
    <property type="component" value="Unassembled WGS sequence"/>
</dbReference>
<dbReference type="Gene3D" id="1.10.10.60">
    <property type="entry name" value="Homeodomain-like"/>
    <property type="match status" value="1"/>
</dbReference>
<evidence type="ECO:0000313" key="4">
    <source>
        <dbReference type="Proteomes" id="UP000246964"/>
    </source>
</evidence>
<dbReference type="GO" id="GO:0000160">
    <property type="term" value="P:phosphorelay signal transduction system"/>
    <property type="evidence" value="ECO:0007669"/>
    <property type="project" value="InterPro"/>
</dbReference>
<dbReference type="InterPro" id="IPR001789">
    <property type="entry name" value="Sig_transdc_resp-reg_receiver"/>
</dbReference>